<proteinExistence type="predicted"/>
<gene>
    <name evidence="1" type="ORF">DCAF_LOCUS20651</name>
</gene>
<dbReference type="Proteomes" id="UP001314170">
    <property type="component" value="Unassembled WGS sequence"/>
</dbReference>
<keyword evidence="2" id="KW-1185">Reference proteome</keyword>
<accession>A0AAV1SBQ2</accession>
<sequence length="136" mass="14871">MKETPRKISKIFTVSHLMDPKPVFETKQVYQSQLASYGAGSRFSGARQESTRMTIAGIVNANKFRLAQTRFLVHRGGNAGDRVFSDHIGGWVNTNSSSLRMASLEISASRSGSRFAFTGGKLRSRVALSSVKVLTS</sequence>
<reference evidence="1 2" key="1">
    <citation type="submission" date="2024-01" db="EMBL/GenBank/DDBJ databases">
        <authorList>
            <person name="Waweru B."/>
        </authorList>
    </citation>
    <scope>NUCLEOTIDE SEQUENCE [LARGE SCALE GENOMIC DNA]</scope>
</reference>
<organism evidence="1 2">
    <name type="scientific">Dovyalis caffra</name>
    <dbReference type="NCBI Taxonomy" id="77055"/>
    <lineage>
        <taxon>Eukaryota</taxon>
        <taxon>Viridiplantae</taxon>
        <taxon>Streptophyta</taxon>
        <taxon>Embryophyta</taxon>
        <taxon>Tracheophyta</taxon>
        <taxon>Spermatophyta</taxon>
        <taxon>Magnoliopsida</taxon>
        <taxon>eudicotyledons</taxon>
        <taxon>Gunneridae</taxon>
        <taxon>Pentapetalae</taxon>
        <taxon>rosids</taxon>
        <taxon>fabids</taxon>
        <taxon>Malpighiales</taxon>
        <taxon>Salicaceae</taxon>
        <taxon>Flacourtieae</taxon>
        <taxon>Dovyalis</taxon>
    </lineage>
</organism>
<evidence type="ECO:0000313" key="1">
    <source>
        <dbReference type="EMBL" id="CAK7347960.1"/>
    </source>
</evidence>
<dbReference type="EMBL" id="CAWUPB010001173">
    <property type="protein sequence ID" value="CAK7347960.1"/>
    <property type="molecule type" value="Genomic_DNA"/>
</dbReference>
<dbReference type="AlphaFoldDB" id="A0AAV1SBQ2"/>
<evidence type="ECO:0000313" key="2">
    <source>
        <dbReference type="Proteomes" id="UP001314170"/>
    </source>
</evidence>
<name>A0AAV1SBQ2_9ROSI</name>
<protein>
    <submittedName>
        <fullName evidence="1">Uncharacterized protein</fullName>
    </submittedName>
</protein>
<comment type="caution">
    <text evidence="1">The sequence shown here is derived from an EMBL/GenBank/DDBJ whole genome shotgun (WGS) entry which is preliminary data.</text>
</comment>